<comment type="catalytic activity">
    <reaction evidence="1">
        <text>Hydrolyzes Xaa-Pro-|- bonds to release unblocked, N-terminal dipeptides from substrates including Ala-Pro-|-p-nitroanilide and (sequentially) Tyr-Pro-|-Phe-Pro-|-Gly-Pro-|-Ile.</text>
        <dbReference type="EC" id="3.4.14.11"/>
    </reaction>
</comment>
<keyword evidence="13" id="KW-1185">Reference proteome</keyword>
<dbReference type="Pfam" id="PF08530">
    <property type="entry name" value="PepX_C"/>
    <property type="match status" value="1"/>
</dbReference>
<dbReference type="EC" id="3.4.14.11" evidence="3"/>
<dbReference type="Gene3D" id="3.40.50.1820">
    <property type="entry name" value="alpha/beta hydrolase"/>
    <property type="match status" value="2"/>
</dbReference>
<dbReference type="GO" id="GO:0008236">
    <property type="term" value="F:serine-type peptidase activity"/>
    <property type="evidence" value="ECO:0007669"/>
    <property type="project" value="UniProtKB-KW"/>
</dbReference>
<feature type="region of interest" description="Disordered" evidence="9">
    <location>
        <begin position="610"/>
        <end position="659"/>
    </location>
</feature>
<comment type="similarity">
    <text evidence="2">Belongs to the peptidase S15 family.</text>
</comment>
<evidence type="ECO:0000256" key="10">
    <source>
        <dbReference type="SAM" id="SignalP"/>
    </source>
</evidence>
<dbReference type="Gene3D" id="2.60.120.260">
    <property type="entry name" value="Galactose-binding domain-like"/>
    <property type="match status" value="1"/>
</dbReference>
<name>A0A366M286_9ACTN</name>
<dbReference type="GO" id="GO:0008239">
    <property type="term" value="F:dipeptidyl-peptidase activity"/>
    <property type="evidence" value="ECO:0007669"/>
    <property type="project" value="UniProtKB-EC"/>
</dbReference>
<dbReference type="Proteomes" id="UP000253303">
    <property type="component" value="Unassembled WGS sequence"/>
</dbReference>
<evidence type="ECO:0000256" key="5">
    <source>
        <dbReference type="ARBA" id="ARBA00022670"/>
    </source>
</evidence>
<dbReference type="RefSeq" id="WP_113980971.1">
    <property type="nucleotide sequence ID" value="NZ_QMEY01000004.1"/>
</dbReference>
<dbReference type="InterPro" id="IPR013736">
    <property type="entry name" value="Xaa-Pro_dipept_C"/>
</dbReference>
<protein>
    <recommendedName>
        <fullName evidence="3">Xaa-Pro dipeptidyl-peptidase</fullName>
        <ecNumber evidence="3">3.4.14.11</ecNumber>
    </recommendedName>
    <alternativeName>
        <fullName evidence="8">X-prolyl-dipeptidyl aminopeptidase</fullName>
    </alternativeName>
</protein>
<feature type="chain" id="PRO_5016702935" description="Xaa-Pro dipeptidyl-peptidase" evidence="10">
    <location>
        <begin position="30"/>
        <end position="659"/>
    </location>
</feature>
<dbReference type="PRINTS" id="PR00923">
    <property type="entry name" value="LACTOPTASE"/>
</dbReference>
<keyword evidence="10" id="KW-0732">Signal</keyword>
<feature type="signal peptide" evidence="10">
    <location>
        <begin position="1"/>
        <end position="29"/>
    </location>
</feature>
<keyword evidence="4" id="KW-0031">Aminopeptidase</keyword>
<feature type="domain" description="Xaa-Pro dipeptidyl-peptidase C-terminal" evidence="11">
    <location>
        <begin position="356"/>
        <end position="607"/>
    </location>
</feature>
<dbReference type="SUPFAM" id="SSF49785">
    <property type="entry name" value="Galactose-binding domain-like"/>
    <property type="match status" value="1"/>
</dbReference>
<dbReference type="GO" id="GO:0006508">
    <property type="term" value="P:proteolysis"/>
    <property type="evidence" value="ECO:0007669"/>
    <property type="project" value="UniProtKB-KW"/>
</dbReference>
<proteinExistence type="inferred from homology"/>
<evidence type="ECO:0000256" key="1">
    <source>
        <dbReference type="ARBA" id="ARBA00000123"/>
    </source>
</evidence>
<dbReference type="InterPro" id="IPR005674">
    <property type="entry name" value="CocE/Ser_esterase"/>
</dbReference>
<keyword evidence="6" id="KW-0378">Hydrolase</keyword>
<feature type="compositionally biased region" description="Pro residues" evidence="9">
    <location>
        <begin position="649"/>
        <end position="659"/>
    </location>
</feature>
<reference evidence="12 13" key="1">
    <citation type="submission" date="2018-06" db="EMBL/GenBank/DDBJ databases">
        <title>Sphaerisporangium craniellae sp. nov., isolated from a marine sponge in the South China Sea.</title>
        <authorList>
            <person name="Li L."/>
        </authorList>
    </citation>
    <scope>NUCLEOTIDE SEQUENCE [LARGE SCALE GENOMIC DNA]</scope>
    <source>
        <strain evidence="12 13">LHW63015</strain>
    </source>
</reference>
<dbReference type="GO" id="GO:0004177">
    <property type="term" value="F:aminopeptidase activity"/>
    <property type="evidence" value="ECO:0007669"/>
    <property type="project" value="UniProtKB-KW"/>
</dbReference>
<dbReference type="InterPro" id="IPR008252">
    <property type="entry name" value="Pept_S15_Xpro"/>
</dbReference>
<dbReference type="AlphaFoldDB" id="A0A366M286"/>
<comment type="caution">
    <text evidence="12">The sequence shown here is derived from an EMBL/GenBank/DDBJ whole genome shotgun (WGS) entry which is preliminary data.</text>
</comment>
<dbReference type="InterPro" id="IPR008979">
    <property type="entry name" value="Galactose-bd-like_sf"/>
</dbReference>
<dbReference type="InterPro" id="IPR000383">
    <property type="entry name" value="Xaa-Pro-like_dom"/>
</dbReference>
<feature type="compositionally biased region" description="Low complexity" evidence="9">
    <location>
        <begin position="625"/>
        <end position="640"/>
    </location>
</feature>
<dbReference type="NCBIfam" id="TIGR00976">
    <property type="entry name" value="CocE_NonD"/>
    <property type="match status" value="1"/>
</dbReference>
<evidence type="ECO:0000256" key="2">
    <source>
        <dbReference type="ARBA" id="ARBA00010819"/>
    </source>
</evidence>
<dbReference type="OrthoDB" id="5240615at2"/>
<evidence type="ECO:0000313" key="13">
    <source>
        <dbReference type="Proteomes" id="UP000253303"/>
    </source>
</evidence>
<dbReference type="Pfam" id="PF02129">
    <property type="entry name" value="Peptidase_S15"/>
    <property type="match status" value="1"/>
</dbReference>
<evidence type="ECO:0000259" key="11">
    <source>
        <dbReference type="SMART" id="SM00939"/>
    </source>
</evidence>
<evidence type="ECO:0000256" key="7">
    <source>
        <dbReference type="ARBA" id="ARBA00022825"/>
    </source>
</evidence>
<evidence type="ECO:0000313" key="12">
    <source>
        <dbReference type="EMBL" id="RBQ19704.1"/>
    </source>
</evidence>
<dbReference type="NCBIfam" id="NF003780">
    <property type="entry name" value="PRK05371.1-1"/>
    <property type="match status" value="1"/>
</dbReference>
<dbReference type="InterPro" id="IPR029058">
    <property type="entry name" value="AB_hydrolase_fold"/>
</dbReference>
<evidence type="ECO:0000256" key="9">
    <source>
        <dbReference type="SAM" id="MobiDB-lite"/>
    </source>
</evidence>
<organism evidence="12 13">
    <name type="scientific">Spongiactinospora rosea</name>
    <dbReference type="NCBI Taxonomy" id="2248750"/>
    <lineage>
        <taxon>Bacteria</taxon>
        <taxon>Bacillati</taxon>
        <taxon>Actinomycetota</taxon>
        <taxon>Actinomycetes</taxon>
        <taxon>Streptosporangiales</taxon>
        <taxon>Streptosporangiaceae</taxon>
        <taxon>Spongiactinospora</taxon>
    </lineage>
</organism>
<dbReference type="SMART" id="SM00939">
    <property type="entry name" value="PepX_C"/>
    <property type="match status" value="1"/>
</dbReference>
<keyword evidence="5" id="KW-0645">Protease</keyword>
<evidence type="ECO:0000256" key="8">
    <source>
        <dbReference type="ARBA" id="ARBA00030045"/>
    </source>
</evidence>
<evidence type="ECO:0000256" key="3">
    <source>
        <dbReference type="ARBA" id="ARBA00012463"/>
    </source>
</evidence>
<keyword evidence="7" id="KW-0720">Serine protease</keyword>
<dbReference type="EMBL" id="QMEY01000004">
    <property type="protein sequence ID" value="RBQ19704.1"/>
    <property type="molecule type" value="Genomic_DNA"/>
</dbReference>
<evidence type="ECO:0000256" key="6">
    <source>
        <dbReference type="ARBA" id="ARBA00022801"/>
    </source>
</evidence>
<gene>
    <name evidence="12" type="ORF">DP939_13325</name>
</gene>
<sequence>MSHERRRAGLACVPMALAIGIALSPPASAAAGPTVTVENGRTQPVFSYADAIREHVYVESPLDGDADGRKDRVRVDIIRPRESGPRLKVPVIIDESPYYDNSGRGNESERKLYDAAGEVSRFPLFYDNYFVPRGYAVLNVDMAGTTRSDGCPDSGGRSDVLGGKAVIDWLNGRARAYRADGTPAAATWTNGDAAMIGKSYDGTLANAVAATGVEGLKTIVPISAISSWYRYQRMNGVVYVYDYMSWLADFVDTDPPAKCAAVRARLDAEDGDTTGDYNAFWKERDYLAGSLAAARNIRASVFAVHTANDLNVKPDQFATWWRALGRYGVPRKVWVGQYHHVDPFDFRRDAWVDTLHRWFDHWLYRVPNGIMREPRADVQTGPDTWITQRDWPAPAAIRVPLRPGPGGTLGLRPARRGAQASFTDISQPEDVMVADVGTPAPGRLAFVTGELPLDLRLSGTPEVDLRLKLDRPTANLTALLVDYGAAPRVDWRRGQGITTVAEESCHGDAAGLDDGCYRKTVTNTTERPVEVIARGWIDAQNRRSVSRPAPLRPGVYADVRWDTLPHDYVFRKGHRLGLIIAGTDRDFSQEAATGATVTLDLSRSEVNVPLVPPRSLTAPDRLDQPDQPDQLDQLGLPEPQADWRGPAYVPLPVPEPRLH</sequence>
<accession>A0A366M286</accession>
<dbReference type="SUPFAM" id="SSF53474">
    <property type="entry name" value="alpha/beta-Hydrolases"/>
    <property type="match status" value="1"/>
</dbReference>
<evidence type="ECO:0000256" key="4">
    <source>
        <dbReference type="ARBA" id="ARBA00022438"/>
    </source>
</evidence>